<organism evidence="1 2">
    <name type="scientific">Araneus ventricosus</name>
    <name type="common">Orbweaver spider</name>
    <name type="synonym">Epeira ventricosa</name>
    <dbReference type="NCBI Taxonomy" id="182803"/>
    <lineage>
        <taxon>Eukaryota</taxon>
        <taxon>Metazoa</taxon>
        <taxon>Ecdysozoa</taxon>
        <taxon>Arthropoda</taxon>
        <taxon>Chelicerata</taxon>
        <taxon>Arachnida</taxon>
        <taxon>Araneae</taxon>
        <taxon>Araneomorphae</taxon>
        <taxon>Entelegynae</taxon>
        <taxon>Araneoidea</taxon>
        <taxon>Araneidae</taxon>
        <taxon>Araneus</taxon>
    </lineage>
</organism>
<name>A0A4Y2BE10_ARAVE</name>
<accession>A0A4Y2BE10</accession>
<proteinExistence type="predicted"/>
<evidence type="ECO:0000313" key="2">
    <source>
        <dbReference type="Proteomes" id="UP000499080"/>
    </source>
</evidence>
<sequence>MKNCSLTAPPTLLSFTLIGPPASFISSQHLKELSFACTSRYDYDISLLATHFAMNSTVHVKLQQNHVFCRMFLQEIVPLMGRELHQPYSYRPVKENESSRVVEKGVSRDGFVLT</sequence>
<keyword evidence="2" id="KW-1185">Reference proteome</keyword>
<gene>
    <name evidence="1" type="ORF">AVEN_179451_1</name>
</gene>
<dbReference type="EMBL" id="BGPR01000072">
    <property type="protein sequence ID" value="GBL90532.1"/>
    <property type="molecule type" value="Genomic_DNA"/>
</dbReference>
<dbReference type="Proteomes" id="UP000499080">
    <property type="component" value="Unassembled WGS sequence"/>
</dbReference>
<dbReference type="AlphaFoldDB" id="A0A4Y2BE10"/>
<protein>
    <submittedName>
        <fullName evidence="1">Uncharacterized protein</fullName>
    </submittedName>
</protein>
<comment type="caution">
    <text evidence="1">The sequence shown here is derived from an EMBL/GenBank/DDBJ whole genome shotgun (WGS) entry which is preliminary data.</text>
</comment>
<reference evidence="1 2" key="1">
    <citation type="journal article" date="2019" name="Sci. Rep.">
        <title>Orb-weaving spider Araneus ventricosus genome elucidates the spidroin gene catalogue.</title>
        <authorList>
            <person name="Kono N."/>
            <person name="Nakamura H."/>
            <person name="Ohtoshi R."/>
            <person name="Moran D.A.P."/>
            <person name="Shinohara A."/>
            <person name="Yoshida Y."/>
            <person name="Fujiwara M."/>
            <person name="Mori M."/>
            <person name="Tomita M."/>
            <person name="Arakawa K."/>
        </authorList>
    </citation>
    <scope>NUCLEOTIDE SEQUENCE [LARGE SCALE GENOMIC DNA]</scope>
</reference>
<evidence type="ECO:0000313" key="1">
    <source>
        <dbReference type="EMBL" id="GBL90532.1"/>
    </source>
</evidence>